<dbReference type="GO" id="GO:0016787">
    <property type="term" value="F:hydrolase activity"/>
    <property type="evidence" value="ECO:0007669"/>
    <property type="project" value="UniProtKB-KW"/>
</dbReference>
<dbReference type="PANTHER" id="PTHR10161:SF14">
    <property type="entry name" value="TARTRATE-RESISTANT ACID PHOSPHATASE TYPE 5"/>
    <property type="match status" value="1"/>
</dbReference>
<evidence type="ECO:0000256" key="1">
    <source>
        <dbReference type="ARBA" id="ARBA00022729"/>
    </source>
</evidence>
<dbReference type="Gene3D" id="3.60.21.10">
    <property type="match status" value="1"/>
</dbReference>
<protein>
    <submittedName>
        <fullName evidence="5">Metallo-dependent phosphatase-like protein</fullName>
    </submittedName>
</protein>
<dbReference type="InterPro" id="IPR051558">
    <property type="entry name" value="Metallophosphoesterase_PAP"/>
</dbReference>
<dbReference type="InterPro" id="IPR004843">
    <property type="entry name" value="Calcineurin-like_PHP"/>
</dbReference>
<dbReference type="SUPFAM" id="SSF56300">
    <property type="entry name" value="Metallo-dependent phosphatases"/>
    <property type="match status" value="1"/>
</dbReference>
<evidence type="ECO:0000259" key="4">
    <source>
        <dbReference type="Pfam" id="PF00149"/>
    </source>
</evidence>
<organism evidence="5 6">
    <name type="scientific">Glomus cerebriforme</name>
    <dbReference type="NCBI Taxonomy" id="658196"/>
    <lineage>
        <taxon>Eukaryota</taxon>
        <taxon>Fungi</taxon>
        <taxon>Fungi incertae sedis</taxon>
        <taxon>Mucoromycota</taxon>
        <taxon>Glomeromycotina</taxon>
        <taxon>Glomeromycetes</taxon>
        <taxon>Glomerales</taxon>
        <taxon>Glomeraceae</taxon>
        <taxon>Glomus</taxon>
    </lineage>
</organism>
<comment type="caution">
    <text evidence="5">The sequence shown here is derived from an EMBL/GenBank/DDBJ whole genome shotgun (WGS) entry which is preliminary data.</text>
</comment>
<feature type="domain" description="Calcineurin-like phosphoesterase" evidence="4">
    <location>
        <begin position="46"/>
        <end position="275"/>
    </location>
</feature>
<sequence length="354" mass="41290">MKYYMVLAISCVLLIILTITDALPGDLVEPIDKPFVEYYDSKELNVITVGDWGFEGIELNQTNSNQIKVAKAMETWAVNYHSDFIINTGDNFYISFVGDHEGVTSVDDPKWDRIWKGRYKGRLAKIPWYSVAGNHDWYNNVTAQVDYSLNYDSRFFLPSTYFVRESYFGKRKTKIAWIHIDTGIFFYTPAELEEVDKVIMKQQFERFGWNNTQAIEEKLKWVEDRLIEQQNSKWIFVVGHHPLVGICAQEYYMGRLRPLFEKYRVAAYFSGHAHTLEIEFAKFGQPVTYFLSGAGSRTDERCLEEDWGAPENVLGFLHSTINDTQMTYEFVDSTTLEPKIIYKGSVFPRPYYSY</sequence>
<dbReference type="OrthoDB" id="411211at2759"/>
<feature type="signal peptide" evidence="3">
    <location>
        <begin position="1"/>
        <end position="22"/>
    </location>
</feature>
<feature type="chain" id="PRO_5017182538" evidence="3">
    <location>
        <begin position="23"/>
        <end position="354"/>
    </location>
</feature>
<dbReference type="InterPro" id="IPR029052">
    <property type="entry name" value="Metallo-depent_PP-like"/>
</dbReference>
<dbReference type="Pfam" id="PF00149">
    <property type="entry name" value="Metallophos"/>
    <property type="match status" value="1"/>
</dbReference>
<name>A0A397SQ80_9GLOM</name>
<keyword evidence="2" id="KW-0378">Hydrolase</keyword>
<evidence type="ECO:0000256" key="3">
    <source>
        <dbReference type="SAM" id="SignalP"/>
    </source>
</evidence>
<dbReference type="EMBL" id="QKYT01000345">
    <property type="protein sequence ID" value="RIA86776.1"/>
    <property type="molecule type" value="Genomic_DNA"/>
</dbReference>
<proteinExistence type="predicted"/>
<gene>
    <name evidence="5" type="ORF">C1645_778859</name>
</gene>
<accession>A0A397SQ80</accession>
<keyword evidence="6" id="KW-1185">Reference proteome</keyword>
<reference evidence="5 6" key="1">
    <citation type="submission" date="2018-06" db="EMBL/GenBank/DDBJ databases">
        <title>Comparative genomics reveals the genomic features of Rhizophagus irregularis, R. cerebriforme, R. diaphanum and Gigaspora rosea, and their symbiotic lifestyle signature.</title>
        <authorList>
            <person name="Morin E."/>
            <person name="San Clemente H."/>
            <person name="Chen E.C.H."/>
            <person name="De La Providencia I."/>
            <person name="Hainaut M."/>
            <person name="Kuo A."/>
            <person name="Kohler A."/>
            <person name="Murat C."/>
            <person name="Tang N."/>
            <person name="Roy S."/>
            <person name="Loubradou J."/>
            <person name="Henrissat B."/>
            <person name="Grigoriev I.V."/>
            <person name="Corradi N."/>
            <person name="Roux C."/>
            <person name="Martin F.M."/>
        </authorList>
    </citation>
    <scope>NUCLEOTIDE SEQUENCE [LARGE SCALE GENOMIC DNA]</scope>
    <source>
        <strain evidence="5 6">DAOM 227022</strain>
    </source>
</reference>
<evidence type="ECO:0000256" key="2">
    <source>
        <dbReference type="ARBA" id="ARBA00022801"/>
    </source>
</evidence>
<keyword evidence="1 3" id="KW-0732">Signal</keyword>
<dbReference type="STRING" id="658196.A0A397SQ80"/>
<evidence type="ECO:0000313" key="5">
    <source>
        <dbReference type="EMBL" id="RIA86776.1"/>
    </source>
</evidence>
<dbReference type="AlphaFoldDB" id="A0A397SQ80"/>
<evidence type="ECO:0000313" key="6">
    <source>
        <dbReference type="Proteomes" id="UP000265703"/>
    </source>
</evidence>
<dbReference type="Proteomes" id="UP000265703">
    <property type="component" value="Unassembled WGS sequence"/>
</dbReference>
<dbReference type="PANTHER" id="PTHR10161">
    <property type="entry name" value="TARTRATE-RESISTANT ACID PHOSPHATASE TYPE 5"/>
    <property type="match status" value="1"/>
</dbReference>